<evidence type="ECO:0000313" key="3">
    <source>
        <dbReference type="Proteomes" id="UP001285441"/>
    </source>
</evidence>
<protein>
    <recommendedName>
        <fullName evidence="4">TLC domain-containing protein</fullName>
    </recommendedName>
</protein>
<reference evidence="2" key="2">
    <citation type="submission" date="2023-06" db="EMBL/GenBank/DDBJ databases">
        <authorList>
            <consortium name="Lawrence Berkeley National Laboratory"/>
            <person name="Haridas S."/>
            <person name="Hensen N."/>
            <person name="Bonometti L."/>
            <person name="Westerberg I."/>
            <person name="Brannstrom I.O."/>
            <person name="Guillou S."/>
            <person name="Cros-Aarteil S."/>
            <person name="Calhoun S."/>
            <person name="Kuo A."/>
            <person name="Mondo S."/>
            <person name="Pangilinan J."/>
            <person name="Riley R."/>
            <person name="LaButti K."/>
            <person name="Andreopoulos B."/>
            <person name="Lipzen A."/>
            <person name="Chen C."/>
            <person name="Yanf M."/>
            <person name="Daum C."/>
            <person name="Ng V."/>
            <person name="Clum A."/>
            <person name="Steindorff A."/>
            <person name="Ohm R."/>
            <person name="Martin F."/>
            <person name="Silar P."/>
            <person name="Natvig D."/>
            <person name="Lalanne C."/>
            <person name="Gautier V."/>
            <person name="Ament-velasquez S.L."/>
            <person name="Kruys A."/>
            <person name="Hutchinson M.I."/>
            <person name="Powell A.J."/>
            <person name="Barry K."/>
            <person name="Miller A.N."/>
            <person name="Grigoriev I.V."/>
            <person name="Debuchy R."/>
            <person name="Gladieux P."/>
            <person name="Thoren M.H."/>
            <person name="Johannesson H."/>
        </authorList>
    </citation>
    <scope>NUCLEOTIDE SEQUENCE</scope>
    <source>
        <strain evidence="2">CBS 232.78</strain>
    </source>
</reference>
<comment type="caution">
    <text evidence="2">The sequence shown here is derived from an EMBL/GenBank/DDBJ whole genome shotgun (WGS) entry which is preliminary data.</text>
</comment>
<feature type="transmembrane region" description="Helical" evidence="1">
    <location>
        <begin position="96"/>
        <end position="115"/>
    </location>
</feature>
<evidence type="ECO:0000313" key="2">
    <source>
        <dbReference type="EMBL" id="KAK3367837.1"/>
    </source>
</evidence>
<evidence type="ECO:0008006" key="4">
    <source>
        <dbReference type="Google" id="ProtNLM"/>
    </source>
</evidence>
<sequence length="280" mass="31589">MIPAVAALLGDRENDRDVAIAFMLLMLGGKYLAALVLPKFWPRFAEHPEHRQQQLYAAVPINIMRLTVAFIIAESEFGGMGNFHKGNKKTVEELDYQFHAFCFLTLGYVFELLVLSLPPRMVAHHLAVISATYLYSYWRHTDDGSNHQARVDLYQVPAFMATYGTGAFDAAMDGVRLVYYGSPRSKKATSTRWLMKALNSLAWTSVSVQWMHTSSFVLSRFGALSGSLGPLEKVLCPAALMYWTFIEYDEIKKVDGIARKFDDQCVKAVGEEFQMKTVTM</sequence>
<accession>A0AAE0K1D4</accession>
<dbReference type="Proteomes" id="UP001285441">
    <property type="component" value="Unassembled WGS sequence"/>
</dbReference>
<dbReference type="AlphaFoldDB" id="A0AAE0K1D4"/>
<dbReference type="EMBL" id="JAULSW010000011">
    <property type="protein sequence ID" value="KAK3367837.1"/>
    <property type="molecule type" value="Genomic_DNA"/>
</dbReference>
<name>A0AAE0K1D4_9PEZI</name>
<organism evidence="2 3">
    <name type="scientific">Podospora didyma</name>
    <dbReference type="NCBI Taxonomy" id="330526"/>
    <lineage>
        <taxon>Eukaryota</taxon>
        <taxon>Fungi</taxon>
        <taxon>Dikarya</taxon>
        <taxon>Ascomycota</taxon>
        <taxon>Pezizomycotina</taxon>
        <taxon>Sordariomycetes</taxon>
        <taxon>Sordariomycetidae</taxon>
        <taxon>Sordariales</taxon>
        <taxon>Podosporaceae</taxon>
        <taxon>Podospora</taxon>
    </lineage>
</organism>
<gene>
    <name evidence="2" type="ORF">B0H63DRAFT_86948</name>
</gene>
<evidence type="ECO:0000256" key="1">
    <source>
        <dbReference type="SAM" id="Phobius"/>
    </source>
</evidence>
<proteinExistence type="predicted"/>
<keyword evidence="3" id="KW-1185">Reference proteome</keyword>
<reference evidence="2" key="1">
    <citation type="journal article" date="2023" name="Mol. Phylogenet. Evol.">
        <title>Genome-scale phylogeny and comparative genomics of the fungal order Sordariales.</title>
        <authorList>
            <person name="Hensen N."/>
            <person name="Bonometti L."/>
            <person name="Westerberg I."/>
            <person name="Brannstrom I.O."/>
            <person name="Guillou S."/>
            <person name="Cros-Aarteil S."/>
            <person name="Calhoun S."/>
            <person name="Haridas S."/>
            <person name="Kuo A."/>
            <person name="Mondo S."/>
            <person name="Pangilinan J."/>
            <person name="Riley R."/>
            <person name="LaButti K."/>
            <person name="Andreopoulos B."/>
            <person name="Lipzen A."/>
            <person name="Chen C."/>
            <person name="Yan M."/>
            <person name="Daum C."/>
            <person name="Ng V."/>
            <person name="Clum A."/>
            <person name="Steindorff A."/>
            <person name="Ohm R.A."/>
            <person name="Martin F."/>
            <person name="Silar P."/>
            <person name="Natvig D.O."/>
            <person name="Lalanne C."/>
            <person name="Gautier V."/>
            <person name="Ament-Velasquez S.L."/>
            <person name="Kruys A."/>
            <person name="Hutchinson M.I."/>
            <person name="Powell A.J."/>
            <person name="Barry K."/>
            <person name="Miller A.N."/>
            <person name="Grigoriev I.V."/>
            <person name="Debuchy R."/>
            <person name="Gladieux P."/>
            <person name="Hiltunen Thoren M."/>
            <person name="Johannesson H."/>
        </authorList>
    </citation>
    <scope>NUCLEOTIDE SEQUENCE</scope>
    <source>
        <strain evidence="2">CBS 232.78</strain>
    </source>
</reference>
<feature type="transmembrane region" description="Helical" evidence="1">
    <location>
        <begin position="54"/>
        <end position="73"/>
    </location>
</feature>
<keyword evidence="1" id="KW-1133">Transmembrane helix</keyword>
<feature type="transmembrane region" description="Helical" evidence="1">
    <location>
        <begin position="20"/>
        <end position="42"/>
    </location>
</feature>
<keyword evidence="1" id="KW-0472">Membrane</keyword>
<keyword evidence="1" id="KW-0812">Transmembrane</keyword>